<dbReference type="EMBL" id="JAGEPF010000014">
    <property type="protein sequence ID" value="MBO2460652.1"/>
    <property type="molecule type" value="Genomic_DNA"/>
</dbReference>
<keyword evidence="2" id="KW-1185">Reference proteome</keyword>
<name>A0ABS3RVG4_9ACTN</name>
<evidence type="ECO:0000313" key="1">
    <source>
        <dbReference type="EMBL" id="MBO2460652.1"/>
    </source>
</evidence>
<comment type="caution">
    <text evidence="1">The sequence shown here is derived from an EMBL/GenBank/DDBJ whole genome shotgun (WGS) entry which is preliminary data.</text>
</comment>
<reference evidence="1 2" key="1">
    <citation type="submission" date="2021-03" db="EMBL/GenBank/DDBJ databases">
        <title>Actinomadura violae sp. nov., isolated from lichen in Thailand.</title>
        <authorList>
            <person name="Kanchanasin P."/>
            <person name="Saeng-In P."/>
            <person name="Phongsopitanun W."/>
            <person name="Yuki M."/>
            <person name="Kudo T."/>
            <person name="Ohkuma M."/>
            <person name="Tanasupawat S."/>
        </authorList>
    </citation>
    <scope>NUCLEOTIDE SEQUENCE [LARGE SCALE GENOMIC DNA]</scope>
    <source>
        <strain evidence="1 2">LCR2-06</strain>
    </source>
</reference>
<protein>
    <submittedName>
        <fullName evidence="1">Uncharacterized protein</fullName>
    </submittedName>
</protein>
<dbReference type="Proteomes" id="UP000680206">
    <property type="component" value="Unassembled WGS sequence"/>
</dbReference>
<sequence length="84" mass="9046">MAASLLAGVMPDAEDEPWTASLTTGLLDELAAEAVVAVERAHSPGSDLWEQWSEAGGYDQVWKELAPVLGTLRKVGEPEQDRLL</sequence>
<accession>A0ABS3RVG4</accession>
<gene>
    <name evidence="1" type="ORF">J4709_24000</name>
</gene>
<proteinExistence type="predicted"/>
<organism evidence="1 2">
    <name type="scientific">Actinomadura violacea</name>
    <dbReference type="NCBI Taxonomy" id="2819934"/>
    <lineage>
        <taxon>Bacteria</taxon>
        <taxon>Bacillati</taxon>
        <taxon>Actinomycetota</taxon>
        <taxon>Actinomycetes</taxon>
        <taxon>Streptosporangiales</taxon>
        <taxon>Thermomonosporaceae</taxon>
        <taxon>Actinomadura</taxon>
    </lineage>
</organism>
<evidence type="ECO:0000313" key="2">
    <source>
        <dbReference type="Proteomes" id="UP000680206"/>
    </source>
</evidence>